<dbReference type="Proteomes" id="UP000216063">
    <property type="component" value="Unassembled WGS sequence"/>
</dbReference>
<keyword evidence="1" id="KW-0812">Transmembrane</keyword>
<evidence type="ECO:0000313" key="2">
    <source>
        <dbReference type="EMBL" id="OYN76028.1"/>
    </source>
</evidence>
<dbReference type="AlphaFoldDB" id="A0A255D9E5"/>
<proteinExistence type="predicted"/>
<organism evidence="2 3">
    <name type="scientific">Mycolicibacterium sphagni</name>
    <dbReference type="NCBI Taxonomy" id="1786"/>
    <lineage>
        <taxon>Bacteria</taxon>
        <taxon>Bacillati</taxon>
        <taxon>Actinomycetota</taxon>
        <taxon>Actinomycetes</taxon>
        <taxon>Mycobacteriales</taxon>
        <taxon>Mycobacteriaceae</taxon>
        <taxon>Mycolicibacterium</taxon>
    </lineage>
</organism>
<accession>A0A255D9E5</accession>
<comment type="caution">
    <text evidence="2">The sequence shown here is derived from an EMBL/GenBank/DDBJ whole genome shotgun (WGS) entry which is preliminary data.</text>
</comment>
<sequence length="81" mass="8778">MEYVMTAILTAPPSAPVAAPSAPDTAAPAAIRIPAIAWIAVVITLLWITYAFLGQDIAPTVWNHMHEFFHDGRHFLGIACH</sequence>
<reference evidence="2 3" key="1">
    <citation type="submission" date="2017-07" db="EMBL/GenBank/DDBJ databases">
        <title>The new phylogeny of genus Mycobacterium.</title>
        <authorList>
            <person name="Tortoli E."/>
            <person name="Trovato A."/>
            <person name="Cirillo D.M."/>
        </authorList>
    </citation>
    <scope>NUCLEOTIDE SEQUENCE [LARGE SCALE GENOMIC DNA]</scope>
    <source>
        <strain evidence="2 3">ATCC 33027</strain>
    </source>
</reference>
<keyword evidence="1" id="KW-1133">Transmembrane helix</keyword>
<evidence type="ECO:0008006" key="4">
    <source>
        <dbReference type="Google" id="ProtNLM"/>
    </source>
</evidence>
<keyword evidence="3" id="KW-1185">Reference proteome</keyword>
<keyword evidence="1" id="KW-0472">Membrane</keyword>
<evidence type="ECO:0000256" key="1">
    <source>
        <dbReference type="SAM" id="Phobius"/>
    </source>
</evidence>
<feature type="transmembrane region" description="Helical" evidence="1">
    <location>
        <begin position="31"/>
        <end position="53"/>
    </location>
</feature>
<gene>
    <name evidence="2" type="ORF">CG716_23295</name>
</gene>
<evidence type="ECO:0000313" key="3">
    <source>
        <dbReference type="Proteomes" id="UP000216063"/>
    </source>
</evidence>
<dbReference type="EMBL" id="NOZR01000024">
    <property type="protein sequence ID" value="OYN76028.1"/>
    <property type="molecule type" value="Genomic_DNA"/>
</dbReference>
<name>A0A255D9E5_9MYCO</name>
<protein>
    <recommendedName>
        <fullName evidence="4">Cobalt transporter</fullName>
    </recommendedName>
</protein>